<evidence type="ECO:0000256" key="3">
    <source>
        <dbReference type="SAM" id="Phobius"/>
    </source>
</evidence>
<dbReference type="PANTHER" id="PTHR45138:SF9">
    <property type="entry name" value="DIGUANYLATE CYCLASE DGCM-RELATED"/>
    <property type="match status" value="1"/>
</dbReference>
<dbReference type="SMART" id="SM00267">
    <property type="entry name" value="GGDEF"/>
    <property type="match status" value="1"/>
</dbReference>
<name>A0A841K9Q8_9HYPH</name>
<dbReference type="PANTHER" id="PTHR45138">
    <property type="entry name" value="REGULATORY COMPONENTS OF SENSORY TRANSDUCTION SYSTEM"/>
    <property type="match status" value="1"/>
</dbReference>
<keyword evidence="3" id="KW-1133">Transmembrane helix</keyword>
<accession>A0A841K9Q8</accession>
<reference evidence="5 6" key="1">
    <citation type="submission" date="2020-08" db="EMBL/GenBank/DDBJ databases">
        <title>Genomic Encyclopedia of Type Strains, Phase IV (KMG-IV): sequencing the most valuable type-strain genomes for metagenomic binning, comparative biology and taxonomic classification.</title>
        <authorList>
            <person name="Goeker M."/>
        </authorList>
    </citation>
    <scope>NUCLEOTIDE SEQUENCE [LARGE SCALE GENOMIC DNA]</scope>
    <source>
        <strain evidence="5 6">DSM 101465</strain>
    </source>
</reference>
<dbReference type="Gene3D" id="3.30.70.270">
    <property type="match status" value="1"/>
</dbReference>
<dbReference type="InterPro" id="IPR000160">
    <property type="entry name" value="GGDEF_dom"/>
</dbReference>
<dbReference type="NCBIfam" id="TIGR00254">
    <property type="entry name" value="GGDEF"/>
    <property type="match status" value="1"/>
</dbReference>
<evidence type="ECO:0000256" key="1">
    <source>
        <dbReference type="ARBA" id="ARBA00012528"/>
    </source>
</evidence>
<evidence type="ECO:0000313" key="6">
    <source>
        <dbReference type="Proteomes" id="UP000588017"/>
    </source>
</evidence>
<dbReference type="Proteomes" id="UP000588017">
    <property type="component" value="Unassembled WGS sequence"/>
</dbReference>
<feature type="transmembrane region" description="Helical" evidence="3">
    <location>
        <begin position="120"/>
        <end position="138"/>
    </location>
</feature>
<dbReference type="InterPro" id="IPR050469">
    <property type="entry name" value="Diguanylate_Cyclase"/>
</dbReference>
<sequence length="399" mass="43349">MAVLDLVTALVLWSSATATVAVVLLVVWWRNRTFTASLWWAGAFALMSAGRLLLALRGHVPDVWAIEMAMALTLIGFALSLTGFAELDRLPRRPWFLLPLALWVVGCFTPFFAASGSFRIALAHGATTLGYFLHVVALRRTERRSPARLWLYRIFWFAAGLNFVSLVLAIVFPPVDFFSYRFAAVALVSGFAALVGAVIAGSRLLLEETEQGLRQLVETDPLTGALNRRGLARCFDAMVASGRRAPPLMAMLVFDLDHFKLVNDRHGHQAGDLALAHFARIASACLRDGDAFARLGGEEFAVCLPVSAPAEALAIAERIQHTLRATPLNVAGRTIRITASIGVSTRPRFSATLEELIAASDRALYAAKARGRDCIMTDGSPLDAAERRLRQHGQGASLG</sequence>
<dbReference type="Pfam" id="PF00990">
    <property type="entry name" value="GGDEF"/>
    <property type="match status" value="1"/>
</dbReference>
<dbReference type="InterPro" id="IPR029787">
    <property type="entry name" value="Nucleotide_cyclase"/>
</dbReference>
<keyword evidence="6" id="KW-1185">Reference proteome</keyword>
<dbReference type="InterPro" id="IPR043128">
    <property type="entry name" value="Rev_trsase/Diguanyl_cyclase"/>
</dbReference>
<dbReference type="GO" id="GO:0052621">
    <property type="term" value="F:diguanylate cyclase activity"/>
    <property type="evidence" value="ECO:0007669"/>
    <property type="project" value="UniProtKB-EC"/>
</dbReference>
<feature type="transmembrane region" description="Helical" evidence="3">
    <location>
        <begin position="36"/>
        <end position="57"/>
    </location>
</feature>
<feature type="transmembrane region" description="Helical" evidence="3">
    <location>
        <begin position="63"/>
        <end position="84"/>
    </location>
</feature>
<comment type="catalytic activity">
    <reaction evidence="2">
        <text>2 GTP = 3',3'-c-di-GMP + 2 diphosphate</text>
        <dbReference type="Rhea" id="RHEA:24898"/>
        <dbReference type="ChEBI" id="CHEBI:33019"/>
        <dbReference type="ChEBI" id="CHEBI:37565"/>
        <dbReference type="ChEBI" id="CHEBI:58805"/>
        <dbReference type="EC" id="2.7.7.65"/>
    </reaction>
</comment>
<feature type="transmembrane region" description="Helical" evidence="3">
    <location>
        <begin position="96"/>
        <end position="114"/>
    </location>
</feature>
<dbReference type="CDD" id="cd01949">
    <property type="entry name" value="GGDEF"/>
    <property type="match status" value="1"/>
</dbReference>
<dbReference type="SUPFAM" id="SSF55073">
    <property type="entry name" value="Nucleotide cyclase"/>
    <property type="match status" value="1"/>
</dbReference>
<feature type="transmembrane region" description="Helical" evidence="3">
    <location>
        <begin position="178"/>
        <end position="206"/>
    </location>
</feature>
<dbReference type="RefSeq" id="WP_183336128.1">
    <property type="nucleotide sequence ID" value="NZ_BMHX01000008.1"/>
</dbReference>
<evidence type="ECO:0000313" key="5">
    <source>
        <dbReference type="EMBL" id="MBB6169598.1"/>
    </source>
</evidence>
<proteinExistence type="predicted"/>
<protein>
    <recommendedName>
        <fullName evidence="1">diguanylate cyclase</fullName>
        <ecNumber evidence="1">2.7.7.65</ecNumber>
    </recommendedName>
</protein>
<dbReference type="FunFam" id="3.30.70.270:FF:000001">
    <property type="entry name" value="Diguanylate cyclase domain protein"/>
    <property type="match status" value="1"/>
</dbReference>
<comment type="caution">
    <text evidence="5">The sequence shown here is derived from an EMBL/GenBank/DDBJ whole genome shotgun (WGS) entry which is preliminary data.</text>
</comment>
<keyword evidence="3" id="KW-0812">Transmembrane</keyword>
<gene>
    <name evidence="5" type="ORF">HNQ73_003248</name>
</gene>
<keyword evidence="3" id="KW-0472">Membrane</keyword>
<evidence type="ECO:0000259" key="4">
    <source>
        <dbReference type="PROSITE" id="PS50887"/>
    </source>
</evidence>
<feature type="transmembrane region" description="Helical" evidence="3">
    <location>
        <begin position="150"/>
        <end position="172"/>
    </location>
</feature>
<dbReference type="EC" id="2.7.7.65" evidence="1"/>
<feature type="transmembrane region" description="Helical" evidence="3">
    <location>
        <begin position="6"/>
        <end position="29"/>
    </location>
</feature>
<dbReference type="PROSITE" id="PS50887">
    <property type="entry name" value="GGDEF"/>
    <property type="match status" value="1"/>
</dbReference>
<dbReference type="EMBL" id="JACHEH010000008">
    <property type="protein sequence ID" value="MBB6169598.1"/>
    <property type="molecule type" value="Genomic_DNA"/>
</dbReference>
<evidence type="ECO:0000256" key="2">
    <source>
        <dbReference type="ARBA" id="ARBA00034247"/>
    </source>
</evidence>
<dbReference type="AlphaFoldDB" id="A0A841K9Q8"/>
<feature type="domain" description="GGDEF" evidence="4">
    <location>
        <begin position="247"/>
        <end position="380"/>
    </location>
</feature>
<organism evidence="5 6">
    <name type="scientific">Chelatococcus composti</name>
    <dbReference type="NCBI Taxonomy" id="1743235"/>
    <lineage>
        <taxon>Bacteria</taxon>
        <taxon>Pseudomonadati</taxon>
        <taxon>Pseudomonadota</taxon>
        <taxon>Alphaproteobacteria</taxon>
        <taxon>Hyphomicrobiales</taxon>
        <taxon>Chelatococcaceae</taxon>
        <taxon>Chelatococcus</taxon>
    </lineage>
</organism>